<evidence type="ECO:0000256" key="1">
    <source>
        <dbReference type="SAM" id="Phobius"/>
    </source>
</evidence>
<reference evidence="2 3" key="1">
    <citation type="submission" date="2023-10" db="EMBL/GenBank/DDBJ databases">
        <title>Paenibacillus strain PFR10 Genome sequencing and assembly.</title>
        <authorList>
            <person name="Kim I."/>
        </authorList>
    </citation>
    <scope>NUCLEOTIDE SEQUENCE [LARGE SCALE GENOMIC DNA]</scope>
    <source>
        <strain evidence="2 3">PFR10</strain>
    </source>
</reference>
<sequence length="66" mass="7754">MITFNNYTVLLLLISGLLVLVFDVKIYTKANLQREKKGALFTGWFNISLGILSYVGYLVYEKWFWK</sequence>
<accession>A0ABU3R845</accession>
<keyword evidence="1" id="KW-0812">Transmembrane</keyword>
<gene>
    <name evidence="2" type="ORF">RQP52_05000</name>
</gene>
<dbReference type="EMBL" id="JAWCUD010000001">
    <property type="protein sequence ID" value="MDU0200436.1"/>
    <property type="molecule type" value="Genomic_DNA"/>
</dbReference>
<comment type="caution">
    <text evidence="2">The sequence shown here is derived from an EMBL/GenBank/DDBJ whole genome shotgun (WGS) entry which is preliminary data.</text>
</comment>
<keyword evidence="3" id="KW-1185">Reference proteome</keyword>
<organism evidence="2 3">
    <name type="scientific">Paenibacillus violae</name>
    <dbReference type="NCBI Taxonomy" id="3077234"/>
    <lineage>
        <taxon>Bacteria</taxon>
        <taxon>Bacillati</taxon>
        <taxon>Bacillota</taxon>
        <taxon>Bacilli</taxon>
        <taxon>Bacillales</taxon>
        <taxon>Paenibacillaceae</taxon>
        <taxon>Paenibacillus</taxon>
    </lineage>
</organism>
<feature type="transmembrane region" description="Helical" evidence="1">
    <location>
        <begin position="39"/>
        <end position="60"/>
    </location>
</feature>
<keyword evidence="1" id="KW-0472">Membrane</keyword>
<keyword evidence="1" id="KW-1133">Transmembrane helix</keyword>
<dbReference type="InterPro" id="IPR049971">
    <property type="entry name" value="CLC_0170-like"/>
</dbReference>
<protein>
    <submittedName>
        <fullName evidence="2">CLC_0170 family protein</fullName>
    </submittedName>
</protein>
<dbReference type="Proteomes" id="UP001260980">
    <property type="component" value="Unassembled WGS sequence"/>
</dbReference>
<evidence type="ECO:0000313" key="3">
    <source>
        <dbReference type="Proteomes" id="UP001260980"/>
    </source>
</evidence>
<proteinExistence type="predicted"/>
<dbReference type="NCBIfam" id="NF042414">
    <property type="entry name" value="CLC_0170_fam"/>
    <property type="match status" value="1"/>
</dbReference>
<dbReference type="RefSeq" id="WP_315949829.1">
    <property type="nucleotide sequence ID" value="NZ_JAWCUD010000001.1"/>
</dbReference>
<name>A0ABU3R845_9BACL</name>
<evidence type="ECO:0000313" key="2">
    <source>
        <dbReference type="EMBL" id="MDU0200436.1"/>
    </source>
</evidence>
<feature type="transmembrane region" description="Helical" evidence="1">
    <location>
        <begin position="6"/>
        <end position="27"/>
    </location>
</feature>